<dbReference type="CDD" id="cd06170">
    <property type="entry name" value="LuxR_C_like"/>
    <property type="match status" value="1"/>
</dbReference>
<dbReference type="Proteomes" id="UP001501417">
    <property type="component" value="Unassembled WGS sequence"/>
</dbReference>
<dbReference type="Gene3D" id="1.25.40.10">
    <property type="entry name" value="Tetratricopeptide repeat domain"/>
    <property type="match status" value="1"/>
</dbReference>
<dbReference type="PROSITE" id="PS50125">
    <property type="entry name" value="GUANYLATE_CYCLASE_2"/>
    <property type="match status" value="1"/>
</dbReference>
<evidence type="ECO:0000259" key="1">
    <source>
        <dbReference type="PROSITE" id="PS50043"/>
    </source>
</evidence>
<feature type="domain" description="Guanylate cyclase" evidence="2">
    <location>
        <begin position="41"/>
        <end position="149"/>
    </location>
</feature>
<dbReference type="InterPro" id="IPR000792">
    <property type="entry name" value="Tscrpt_reg_LuxR_C"/>
</dbReference>
<dbReference type="InterPro" id="IPR016032">
    <property type="entry name" value="Sig_transdc_resp-reg_C-effctor"/>
</dbReference>
<dbReference type="InterPro" id="IPR029787">
    <property type="entry name" value="Nucleotide_cyclase"/>
</dbReference>
<dbReference type="PRINTS" id="PR00364">
    <property type="entry name" value="DISEASERSIST"/>
</dbReference>
<keyword evidence="4" id="KW-1185">Reference proteome</keyword>
<dbReference type="SMART" id="SM00421">
    <property type="entry name" value="HTH_LUXR"/>
    <property type="match status" value="1"/>
</dbReference>
<dbReference type="Pfam" id="PF00211">
    <property type="entry name" value="Guanylate_cyc"/>
    <property type="match status" value="1"/>
</dbReference>
<gene>
    <name evidence="3" type="ORF">GCM10023161_37020</name>
</gene>
<dbReference type="Pfam" id="PF00931">
    <property type="entry name" value="NB-ARC"/>
    <property type="match status" value="1"/>
</dbReference>
<dbReference type="InterPro" id="IPR011990">
    <property type="entry name" value="TPR-like_helical_dom_sf"/>
</dbReference>
<evidence type="ECO:0000259" key="2">
    <source>
        <dbReference type="PROSITE" id="PS50125"/>
    </source>
</evidence>
<name>A0ABP8F000_9MYCO</name>
<proteinExistence type="predicted"/>
<accession>A0ABP8F000</accession>
<dbReference type="InterPro" id="IPR002182">
    <property type="entry name" value="NB-ARC"/>
</dbReference>
<dbReference type="PANTHER" id="PTHR47691:SF3">
    <property type="entry name" value="HTH-TYPE TRANSCRIPTIONAL REGULATOR RV0890C-RELATED"/>
    <property type="match status" value="1"/>
</dbReference>
<comment type="caution">
    <text evidence="3">The sequence shown here is derived from an EMBL/GenBank/DDBJ whole genome shotgun (WGS) entry which is preliminary data.</text>
</comment>
<dbReference type="InterPro" id="IPR027417">
    <property type="entry name" value="P-loop_NTPase"/>
</dbReference>
<sequence>MFATHSPRMLANMIDIHSSADTPLLDWSEQSVSELPTGTVTLLLADVEGSTRLWETQSDTMTAALEQLNQTVNDLVAAHGGVRPVEQGEGDSFVVAFARPSDAVACALALQLAVPPPIRIRVGLHTGEVQLRDAGNYAGPTINRTARLRDLAHGGQTVLSGATEPLVLDRLPADAWLTDLGFHPLRDLPRPERVVQLNHPGLANDFPPLRGANDVANAHLPTQLTSFVGRGTQISDIGQILRDNRLVTLTGAGGVGKTRLAVQVAEQVADTFPGGAWFVDLAPVTNPLVVPVTLARTLGLADQPGRSTTETVSKFVRDRKMLLVLDNCEHLLDASAALVVALLDACPGVTVLATSREPIGVAGELTWRVPSLSGDGEAFELFVDRARRTRPDFQPTEDNSAAIAEICLRLDGMPLAIELAAARTRALSLTQIVDSLHHNFRLLAGGARNAVRRQQTLRASIDWSHAMLTEPERILFRRLAVFMGGFDLDAAHAVGADAGVEHFQLIDLLGLLVDKSLIVTEEIDGMMRYRLLETVRQYGLEKLAESGEAEAVRIRHRDHYTAAAVALESRMRGDGTPLVPWAEREMDNLRAAHAWSCDAAEFGPALRLVSALQRVWLTRGRFREGVAGFDAVLGDERYRDADVEPEVWVRAVADAGLLAVWFSVPFSLRRAQQALAVAREVGDEALVVHTLMTCSMLAFNDPELAAPYFVEAADLARASGDLAALAQLRAYQSFATAAAGDPIAAQAAGEEGRDLADALGDSFASPYSRTFLGVALVQQGKLAEGVAVARSLVEEAQAAGDRPMEVFGLITLGQAVAFTGDAAVARESAEAALKVGATLGGFHDDSAYAALAGAALAEGNAAAARRACEAAMRHTYPLKELLTRCTVPMADAALGCGDLVAARRWANDMVGVAPGFQQMLALTSRARIAIAQSEAQQAETDLHEALAVAERTGGYLFAPDALEGLAALAADTNPEHAARLFGAADGMRQCHGSVRFKAFQFTYDASLAKTREALDPSAFDAAWAEGNALSTAEAISYAQRGRGARKRPASGWESLTPTELDVVRLVSEGLPNKDIAARLFISPRTVQSHLTHVYTKLAVSSRVQLAQEVARHS</sequence>
<evidence type="ECO:0000313" key="4">
    <source>
        <dbReference type="Proteomes" id="UP001501417"/>
    </source>
</evidence>
<dbReference type="PROSITE" id="PS00622">
    <property type="entry name" value="HTH_LUXR_1"/>
    <property type="match status" value="1"/>
</dbReference>
<dbReference type="CDD" id="cd07302">
    <property type="entry name" value="CHD"/>
    <property type="match status" value="1"/>
</dbReference>
<dbReference type="InterPro" id="IPR036388">
    <property type="entry name" value="WH-like_DNA-bd_sf"/>
</dbReference>
<protein>
    <submittedName>
        <fullName evidence="3">LuxR family transcriptional regulator</fullName>
    </submittedName>
</protein>
<feature type="domain" description="HTH luxR-type" evidence="1">
    <location>
        <begin position="1048"/>
        <end position="1113"/>
    </location>
</feature>
<dbReference type="PRINTS" id="PR00038">
    <property type="entry name" value="HTHLUXR"/>
</dbReference>
<dbReference type="Gene3D" id="3.40.50.300">
    <property type="entry name" value="P-loop containing nucleotide triphosphate hydrolases"/>
    <property type="match status" value="1"/>
</dbReference>
<dbReference type="Gene3D" id="3.30.70.1230">
    <property type="entry name" value="Nucleotide cyclase"/>
    <property type="match status" value="2"/>
</dbReference>
<dbReference type="InterPro" id="IPR001054">
    <property type="entry name" value="A/G_cyclase"/>
</dbReference>
<organism evidence="3 4">
    <name type="scientific">Mycobacterium paraffinicum</name>
    <dbReference type="NCBI Taxonomy" id="53378"/>
    <lineage>
        <taxon>Bacteria</taxon>
        <taxon>Bacillati</taxon>
        <taxon>Actinomycetota</taxon>
        <taxon>Actinomycetes</taxon>
        <taxon>Mycobacteriales</taxon>
        <taxon>Mycobacteriaceae</taxon>
        <taxon>Mycobacterium</taxon>
    </lineage>
</organism>
<dbReference type="SMART" id="SM00044">
    <property type="entry name" value="CYCc"/>
    <property type="match status" value="1"/>
</dbReference>
<dbReference type="PANTHER" id="PTHR47691">
    <property type="entry name" value="REGULATOR-RELATED"/>
    <property type="match status" value="1"/>
</dbReference>
<dbReference type="InterPro" id="IPR058852">
    <property type="entry name" value="HTH_77"/>
</dbReference>
<dbReference type="SUPFAM" id="SSF52540">
    <property type="entry name" value="P-loop containing nucleoside triphosphate hydrolases"/>
    <property type="match status" value="1"/>
</dbReference>
<dbReference type="SUPFAM" id="SSF48452">
    <property type="entry name" value="TPR-like"/>
    <property type="match status" value="1"/>
</dbReference>
<dbReference type="SUPFAM" id="SSF55073">
    <property type="entry name" value="Nucleotide cyclase"/>
    <property type="match status" value="1"/>
</dbReference>
<dbReference type="Gene3D" id="1.10.10.10">
    <property type="entry name" value="Winged helix-like DNA-binding domain superfamily/Winged helix DNA-binding domain"/>
    <property type="match status" value="1"/>
</dbReference>
<dbReference type="PROSITE" id="PS50043">
    <property type="entry name" value="HTH_LUXR_2"/>
    <property type="match status" value="1"/>
</dbReference>
<dbReference type="EMBL" id="BAABGF010000043">
    <property type="protein sequence ID" value="GAA4291176.1"/>
    <property type="molecule type" value="Genomic_DNA"/>
</dbReference>
<dbReference type="SUPFAM" id="SSF46894">
    <property type="entry name" value="C-terminal effector domain of the bipartite response regulators"/>
    <property type="match status" value="1"/>
</dbReference>
<reference evidence="4" key="1">
    <citation type="journal article" date="2019" name="Int. J. Syst. Evol. Microbiol.">
        <title>The Global Catalogue of Microorganisms (GCM) 10K type strain sequencing project: providing services to taxonomists for standard genome sequencing and annotation.</title>
        <authorList>
            <consortium name="The Broad Institute Genomics Platform"/>
            <consortium name="The Broad Institute Genome Sequencing Center for Infectious Disease"/>
            <person name="Wu L."/>
            <person name="Ma J."/>
        </authorList>
    </citation>
    <scope>NUCLEOTIDE SEQUENCE [LARGE SCALE GENOMIC DNA]</scope>
    <source>
        <strain evidence="4">JCM 17782</strain>
    </source>
</reference>
<dbReference type="Pfam" id="PF25872">
    <property type="entry name" value="HTH_77"/>
    <property type="match status" value="1"/>
</dbReference>
<evidence type="ECO:0000313" key="3">
    <source>
        <dbReference type="EMBL" id="GAA4291176.1"/>
    </source>
</evidence>
<dbReference type="Pfam" id="PF00196">
    <property type="entry name" value="GerE"/>
    <property type="match status" value="1"/>
</dbReference>